<dbReference type="HAMAP" id="MF_00210">
    <property type="entry name" value="EPSP_synth"/>
    <property type="match status" value="1"/>
</dbReference>
<feature type="binding site" evidence="7">
    <location>
        <position position="27"/>
    </location>
    <ligand>
        <name>3-phosphoshikimate</name>
        <dbReference type="ChEBI" id="CHEBI:145989"/>
    </ligand>
</feature>
<dbReference type="InterPro" id="IPR036968">
    <property type="entry name" value="Enolpyruvate_Tfrase_sf"/>
</dbReference>
<dbReference type="AlphaFoldDB" id="A0A7V4LCP1"/>
<dbReference type="PROSITE" id="PS00885">
    <property type="entry name" value="EPSP_SYNTHASE_2"/>
    <property type="match status" value="1"/>
</dbReference>
<dbReference type="InterPro" id="IPR006264">
    <property type="entry name" value="EPSP_synthase"/>
</dbReference>
<feature type="active site" description="Proton acceptor" evidence="7">
    <location>
        <position position="310"/>
    </location>
</feature>
<proteinExistence type="inferred from homology"/>
<feature type="domain" description="Enolpyruvate transferase" evidence="8">
    <location>
        <begin position="8"/>
        <end position="415"/>
    </location>
</feature>
<feature type="binding site" evidence="7">
    <location>
        <position position="169"/>
    </location>
    <ligand>
        <name>phosphoenolpyruvate</name>
        <dbReference type="ChEBI" id="CHEBI:58702"/>
    </ligand>
</feature>
<sequence length="423" mass="45026">MKTKEIKPLDHLDAVVSLPGSKSYTHRALIAAALAAGESVLTNALKAEDTEITAGALAAMGAEIDWQGTTVKVTGTGGRLLAVAEPLDLGNSGTSMRFLTAVATLGPGTYRLTGTPRLCRRPMGELLAALRTLGARVAAAEKNDCPPIVVTGGLLRGGKACLSGQTSSQYLSALLLVGPLTAQGVEIEITGDLVSRPYVDITLEVLKEFGISHYREEYQRFFVPGGQRYRSRLYDIEADASSASYFWAAAALTGGRMTVTNLNLESCQGDIDFLAVLARLGCRLTSAPEGLTVEGAPLKGIEMDMSTMPDLVPTLAVLAAFAEGETVINGVAHLRHKESNRLAAIVTELGKMGITAEEIEDGLRIVGGEPHGAVIETYDDHRIAMSFAVAGLKAPSTVIVNPDCVSKSFPEFWEQFENLYKEW</sequence>
<evidence type="ECO:0000313" key="9">
    <source>
        <dbReference type="EMBL" id="HGS05131.1"/>
    </source>
</evidence>
<dbReference type="EMBL" id="DSXI01000312">
    <property type="protein sequence ID" value="HGS05131.1"/>
    <property type="molecule type" value="Genomic_DNA"/>
</dbReference>
<comment type="similarity">
    <text evidence="2 7">Belongs to the EPSP synthase family.</text>
</comment>
<dbReference type="GO" id="GO:0009073">
    <property type="term" value="P:aromatic amino acid family biosynthetic process"/>
    <property type="evidence" value="ECO:0007669"/>
    <property type="project" value="UniProtKB-KW"/>
</dbReference>
<name>A0A7V4LCP1_9BACT</name>
<accession>A0A7V4LCP1</accession>
<dbReference type="GO" id="GO:0008652">
    <property type="term" value="P:amino acid biosynthetic process"/>
    <property type="evidence" value="ECO:0007669"/>
    <property type="project" value="UniProtKB-KW"/>
</dbReference>
<evidence type="ECO:0000256" key="6">
    <source>
        <dbReference type="ARBA" id="ARBA00044633"/>
    </source>
</evidence>
<feature type="binding site" evidence="7">
    <location>
        <position position="382"/>
    </location>
    <ligand>
        <name>phosphoenolpyruvate</name>
        <dbReference type="ChEBI" id="CHEBI:58702"/>
    </ligand>
</feature>
<comment type="subunit">
    <text evidence="7">Monomer.</text>
</comment>
<evidence type="ECO:0000256" key="2">
    <source>
        <dbReference type="ARBA" id="ARBA00009948"/>
    </source>
</evidence>
<organism evidence="9">
    <name type="scientific">Desulfobacca acetoxidans</name>
    <dbReference type="NCBI Taxonomy" id="60893"/>
    <lineage>
        <taxon>Bacteria</taxon>
        <taxon>Pseudomonadati</taxon>
        <taxon>Thermodesulfobacteriota</taxon>
        <taxon>Desulfobaccia</taxon>
        <taxon>Desulfobaccales</taxon>
        <taxon>Desulfobaccaceae</taxon>
        <taxon>Desulfobacca</taxon>
    </lineage>
</organism>
<keyword evidence="4 7" id="KW-0808">Transferase</keyword>
<feature type="binding site" evidence="7">
    <location>
        <position position="22"/>
    </location>
    <ligand>
        <name>3-phosphoshikimate</name>
        <dbReference type="ChEBI" id="CHEBI:145989"/>
    </ligand>
</feature>
<dbReference type="PIRSF" id="PIRSF000505">
    <property type="entry name" value="EPSPS"/>
    <property type="match status" value="1"/>
</dbReference>
<feature type="binding site" evidence="7">
    <location>
        <position position="341"/>
    </location>
    <ligand>
        <name>phosphoenolpyruvate</name>
        <dbReference type="ChEBI" id="CHEBI:58702"/>
    </ligand>
</feature>
<dbReference type="SUPFAM" id="SSF55205">
    <property type="entry name" value="EPT/RTPC-like"/>
    <property type="match status" value="1"/>
</dbReference>
<evidence type="ECO:0000259" key="8">
    <source>
        <dbReference type="Pfam" id="PF00275"/>
    </source>
</evidence>
<keyword evidence="3 7" id="KW-0028">Amino-acid biosynthesis</keyword>
<keyword evidence="5 7" id="KW-0057">Aromatic amino acid biosynthesis</keyword>
<dbReference type="InterPro" id="IPR001986">
    <property type="entry name" value="Enolpyruvate_Tfrase_dom"/>
</dbReference>
<feature type="binding site" evidence="7">
    <location>
        <position position="22"/>
    </location>
    <ligand>
        <name>phosphoenolpyruvate</name>
        <dbReference type="ChEBI" id="CHEBI:58702"/>
    </ligand>
</feature>
<dbReference type="GO" id="GO:0003866">
    <property type="term" value="F:3-phosphoshikimate 1-carboxyvinyltransferase activity"/>
    <property type="evidence" value="ECO:0007669"/>
    <property type="project" value="UniProtKB-UniRule"/>
</dbReference>
<dbReference type="Pfam" id="PF00275">
    <property type="entry name" value="EPSP_synthase"/>
    <property type="match status" value="1"/>
</dbReference>
<comment type="function">
    <text evidence="7">Catalyzes the transfer of the enolpyruvyl moiety of phosphoenolpyruvate (PEP) to the 5-hydroxyl of shikimate-3-phosphate (S3P) to produce enolpyruvyl shikimate-3-phosphate and inorganic phosphate.</text>
</comment>
<dbReference type="PROSITE" id="PS00104">
    <property type="entry name" value="EPSP_SYNTHASE_1"/>
    <property type="match status" value="1"/>
</dbReference>
<dbReference type="GO" id="GO:0005737">
    <property type="term" value="C:cytoplasm"/>
    <property type="evidence" value="ECO:0007669"/>
    <property type="project" value="UniProtKB-SubCell"/>
</dbReference>
<protein>
    <recommendedName>
        <fullName evidence="7">3-phosphoshikimate 1-carboxyvinyltransferase</fullName>
        <ecNumber evidence="7">2.5.1.19</ecNumber>
    </recommendedName>
    <alternativeName>
        <fullName evidence="7">5-enolpyruvylshikimate-3-phosphate synthase</fullName>
        <shortName evidence="7">EPSP synthase</shortName>
        <shortName evidence="7">EPSPS</shortName>
    </alternativeName>
</protein>
<feature type="binding site" evidence="7">
    <location>
        <position position="121"/>
    </location>
    <ligand>
        <name>phosphoenolpyruvate</name>
        <dbReference type="ChEBI" id="CHEBI:58702"/>
    </ligand>
</feature>
<dbReference type="GO" id="GO:0009423">
    <property type="term" value="P:chorismate biosynthetic process"/>
    <property type="evidence" value="ECO:0007669"/>
    <property type="project" value="UniProtKB-UniRule"/>
</dbReference>
<comment type="subcellular location">
    <subcellularLocation>
        <location evidence="7">Cytoplasm</location>
    </subcellularLocation>
</comment>
<feature type="binding site" evidence="7">
    <location>
        <position position="93"/>
    </location>
    <ligand>
        <name>phosphoenolpyruvate</name>
        <dbReference type="ChEBI" id="CHEBI:58702"/>
    </ligand>
</feature>
<dbReference type="NCBIfam" id="TIGR01356">
    <property type="entry name" value="aroA"/>
    <property type="match status" value="1"/>
</dbReference>
<evidence type="ECO:0000256" key="3">
    <source>
        <dbReference type="ARBA" id="ARBA00022605"/>
    </source>
</evidence>
<dbReference type="Gene3D" id="3.65.10.10">
    <property type="entry name" value="Enolpyruvate transferase domain"/>
    <property type="match status" value="2"/>
</dbReference>
<dbReference type="PANTHER" id="PTHR21090:SF5">
    <property type="entry name" value="PENTAFUNCTIONAL AROM POLYPEPTIDE"/>
    <property type="match status" value="1"/>
</dbReference>
<feature type="binding site" evidence="7">
    <location>
        <position position="23"/>
    </location>
    <ligand>
        <name>3-phosphoshikimate</name>
        <dbReference type="ChEBI" id="CHEBI:145989"/>
    </ligand>
</feature>
<comment type="caution">
    <text evidence="9">The sequence shown here is derived from an EMBL/GenBank/DDBJ whole genome shotgun (WGS) entry which is preliminary data.</text>
</comment>
<dbReference type="PANTHER" id="PTHR21090">
    <property type="entry name" value="AROM/DEHYDROQUINATE SYNTHASE"/>
    <property type="match status" value="1"/>
</dbReference>
<gene>
    <name evidence="7 9" type="primary">aroA</name>
    <name evidence="9" type="ORF">ENT08_05240</name>
</gene>
<evidence type="ECO:0000256" key="1">
    <source>
        <dbReference type="ARBA" id="ARBA00004811"/>
    </source>
</evidence>
<evidence type="ECO:0000256" key="5">
    <source>
        <dbReference type="ARBA" id="ARBA00023141"/>
    </source>
</evidence>
<feature type="binding site" evidence="7">
    <location>
        <position position="195"/>
    </location>
    <ligand>
        <name>3-phosphoshikimate</name>
        <dbReference type="ChEBI" id="CHEBI:145989"/>
    </ligand>
</feature>
<evidence type="ECO:0000256" key="7">
    <source>
        <dbReference type="HAMAP-Rule" id="MF_00210"/>
    </source>
</evidence>
<feature type="binding site" evidence="7">
    <location>
        <position position="337"/>
    </location>
    <ligand>
        <name>3-phosphoshikimate</name>
        <dbReference type="ChEBI" id="CHEBI:145989"/>
    </ligand>
</feature>
<evidence type="ECO:0000256" key="4">
    <source>
        <dbReference type="ARBA" id="ARBA00022679"/>
    </source>
</evidence>
<reference evidence="9" key="1">
    <citation type="journal article" date="2020" name="mSystems">
        <title>Genome- and Community-Level Interaction Insights into Carbon Utilization and Element Cycling Functions of Hydrothermarchaeota in Hydrothermal Sediment.</title>
        <authorList>
            <person name="Zhou Z."/>
            <person name="Liu Y."/>
            <person name="Xu W."/>
            <person name="Pan J."/>
            <person name="Luo Z.H."/>
            <person name="Li M."/>
        </authorList>
    </citation>
    <scope>NUCLEOTIDE SEQUENCE [LARGE SCALE GENOMIC DNA]</scope>
    <source>
        <strain evidence="9">SpSt-548</strain>
    </source>
</reference>
<feature type="binding site" evidence="7">
    <location>
        <position position="310"/>
    </location>
    <ligand>
        <name>3-phosphoshikimate</name>
        <dbReference type="ChEBI" id="CHEBI:145989"/>
    </ligand>
</feature>
<feature type="binding site" evidence="7">
    <location>
        <position position="167"/>
    </location>
    <ligand>
        <name>3-phosphoshikimate</name>
        <dbReference type="ChEBI" id="CHEBI:145989"/>
    </ligand>
</feature>
<dbReference type="EC" id="2.5.1.19" evidence="7"/>
<dbReference type="InterPro" id="IPR023193">
    <property type="entry name" value="EPSP_synthase_CS"/>
</dbReference>
<comment type="catalytic activity">
    <reaction evidence="6">
        <text>3-phosphoshikimate + phosphoenolpyruvate = 5-O-(1-carboxyvinyl)-3-phosphoshikimate + phosphate</text>
        <dbReference type="Rhea" id="RHEA:21256"/>
        <dbReference type="ChEBI" id="CHEBI:43474"/>
        <dbReference type="ChEBI" id="CHEBI:57701"/>
        <dbReference type="ChEBI" id="CHEBI:58702"/>
        <dbReference type="ChEBI" id="CHEBI:145989"/>
        <dbReference type="EC" id="2.5.1.19"/>
    </reaction>
    <physiologicalReaction direction="left-to-right" evidence="6">
        <dbReference type="Rhea" id="RHEA:21257"/>
    </physiologicalReaction>
</comment>
<comment type="pathway">
    <text evidence="1 7">Metabolic intermediate biosynthesis; chorismate biosynthesis; chorismate from D-erythrose 4-phosphate and phosphoenolpyruvate: step 6/7.</text>
</comment>
<feature type="binding site" evidence="7">
    <location>
        <position position="168"/>
    </location>
    <ligand>
        <name>3-phosphoshikimate</name>
        <dbReference type="ChEBI" id="CHEBI:145989"/>
    </ligand>
</feature>
<feature type="binding site" evidence="7">
    <location>
        <position position="407"/>
    </location>
    <ligand>
        <name>phosphoenolpyruvate</name>
        <dbReference type="ChEBI" id="CHEBI:58702"/>
    </ligand>
</feature>
<keyword evidence="7" id="KW-0963">Cytoplasm</keyword>
<dbReference type="UniPathway" id="UPA00053">
    <property type="reaction ID" value="UER00089"/>
</dbReference>
<dbReference type="CDD" id="cd01556">
    <property type="entry name" value="EPSP_synthase"/>
    <property type="match status" value="1"/>
</dbReference>
<feature type="binding site" evidence="7">
    <location>
        <position position="169"/>
    </location>
    <ligand>
        <name>3-phosphoshikimate</name>
        <dbReference type="ChEBI" id="CHEBI:145989"/>
    </ligand>
</feature>
<dbReference type="InterPro" id="IPR013792">
    <property type="entry name" value="RNA3'P_cycl/enolpyr_Trfase_a/b"/>
</dbReference>
<comment type="caution">
    <text evidence="7">Lacks conserved residue(s) required for the propagation of feature annotation.</text>
</comment>